<dbReference type="InterPro" id="IPR036641">
    <property type="entry name" value="HPT_dom_sf"/>
</dbReference>
<gene>
    <name evidence="2" type="ORF">MGWOODY_Tha140</name>
</gene>
<dbReference type="SUPFAM" id="SSF47226">
    <property type="entry name" value="Histidine-containing phosphotransfer domain, HPT domain"/>
    <property type="match status" value="1"/>
</dbReference>
<dbReference type="InterPro" id="IPR008207">
    <property type="entry name" value="Sig_transdc_His_kin_Hpt_dom"/>
</dbReference>
<evidence type="ECO:0000313" key="2">
    <source>
        <dbReference type="EMBL" id="CUS40654.1"/>
    </source>
</evidence>
<dbReference type="Pfam" id="PF01627">
    <property type="entry name" value="Hpt"/>
    <property type="match status" value="1"/>
</dbReference>
<dbReference type="GO" id="GO:0000160">
    <property type="term" value="P:phosphorelay signal transduction system"/>
    <property type="evidence" value="ECO:0007669"/>
    <property type="project" value="InterPro"/>
</dbReference>
<name>A0A160TCE8_9ZZZZ</name>
<proteinExistence type="predicted"/>
<dbReference type="PROSITE" id="PS50894">
    <property type="entry name" value="HPT"/>
    <property type="match status" value="1"/>
</dbReference>
<protein>
    <submittedName>
        <fullName evidence="2">Hpt domain protein</fullName>
    </submittedName>
</protein>
<dbReference type="AlphaFoldDB" id="A0A160TCE8"/>
<accession>A0A160TCE8</accession>
<dbReference type="Gene3D" id="1.20.120.160">
    <property type="entry name" value="HPT domain"/>
    <property type="match status" value="1"/>
</dbReference>
<feature type="domain" description="HPt" evidence="1">
    <location>
        <begin position="16"/>
        <end position="111"/>
    </location>
</feature>
<reference evidence="2" key="1">
    <citation type="submission" date="2015-10" db="EMBL/GenBank/DDBJ databases">
        <authorList>
            <person name="Gilbert D.G."/>
        </authorList>
    </citation>
    <scope>NUCLEOTIDE SEQUENCE</scope>
</reference>
<organism evidence="2">
    <name type="scientific">hydrothermal vent metagenome</name>
    <dbReference type="NCBI Taxonomy" id="652676"/>
    <lineage>
        <taxon>unclassified sequences</taxon>
        <taxon>metagenomes</taxon>
        <taxon>ecological metagenomes</taxon>
    </lineage>
</organism>
<evidence type="ECO:0000259" key="1">
    <source>
        <dbReference type="PROSITE" id="PS50894"/>
    </source>
</evidence>
<dbReference type="EMBL" id="CZQC01000021">
    <property type="protein sequence ID" value="CUS40654.1"/>
    <property type="molecule type" value="Genomic_DNA"/>
</dbReference>
<sequence length="111" mass="12288">MDALDIEAITTLREIMDDEFDDLIDIYIRDADERVLAIRALYESHDAATLRMTTHSFKGASSNVCALGLAKIAQSIENAAHSGQLEGLDASIELLETTYQEVRHDLLALHS</sequence>